<dbReference type="SUPFAM" id="SSF82866">
    <property type="entry name" value="Multidrug efflux transporter AcrB transmembrane domain"/>
    <property type="match status" value="1"/>
</dbReference>
<keyword evidence="1" id="KW-0472">Membrane</keyword>
<organism evidence="2">
    <name type="scientific">marine sediment metagenome</name>
    <dbReference type="NCBI Taxonomy" id="412755"/>
    <lineage>
        <taxon>unclassified sequences</taxon>
        <taxon>metagenomes</taxon>
        <taxon>ecological metagenomes</taxon>
    </lineage>
</organism>
<dbReference type="Gene3D" id="1.20.1640.10">
    <property type="entry name" value="Multidrug efflux transporter AcrB transmembrane domain"/>
    <property type="match status" value="1"/>
</dbReference>
<comment type="caution">
    <text evidence="2">The sequence shown here is derived from an EMBL/GenBank/DDBJ whole genome shotgun (WGS) entry which is preliminary data.</text>
</comment>
<protein>
    <recommendedName>
        <fullName evidence="3">Efflux RND transporter permease subunit</fullName>
    </recommendedName>
</protein>
<accession>X1UUI7</accession>
<feature type="transmembrane region" description="Helical" evidence="1">
    <location>
        <begin position="162"/>
        <end position="180"/>
    </location>
</feature>
<evidence type="ECO:0008006" key="3">
    <source>
        <dbReference type="Google" id="ProtNLM"/>
    </source>
</evidence>
<proteinExistence type="predicted"/>
<sequence length="230" mass="25465">LIRLPEKYRSEEEAIKNLLVDAPNGERIPLSQLAEITKSEGPQTIFRENLMRRKIILCNVVKRDIGSFVKEAQQKIEEEVSLPPGYFVSFGGQFESQQRAMEHLTTLMLIVILIIFVVLFSSFGSIWQALLIILNIPTTLIGGILGLLIAGQTINVSSTIGLIALFGICVQNDVILVAKINDFRRQGLSLREAVMEGALTKFRPILMTDLVMIVAVLPLALIVTTGAELH</sequence>
<dbReference type="InterPro" id="IPR027463">
    <property type="entry name" value="AcrB_DN_DC_subdom"/>
</dbReference>
<reference evidence="2" key="1">
    <citation type="journal article" date="2014" name="Front. Microbiol.">
        <title>High frequency of phylogenetically diverse reductive dehalogenase-homologous genes in deep subseafloor sedimentary metagenomes.</title>
        <authorList>
            <person name="Kawai M."/>
            <person name="Futagami T."/>
            <person name="Toyoda A."/>
            <person name="Takaki Y."/>
            <person name="Nishi S."/>
            <person name="Hori S."/>
            <person name="Arai W."/>
            <person name="Tsubouchi T."/>
            <person name="Morono Y."/>
            <person name="Uchiyama I."/>
            <person name="Ito T."/>
            <person name="Fujiyama A."/>
            <person name="Inagaki F."/>
            <person name="Takami H."/>
        </authorList>
    </citation>
    <scope>NUCLEOTIDE SEQUENCE</scope>
    <source>
        <strain evidence="2">Expedition CK06-06</strain>
    </source>
</reference>
<keyword evidence="1" id="KW-0812">Transmembrane</keyword>
<name>X1UUI7_9ZZZZ</name>
<evidence type="ECO:0000256" key="1">
    <source>
        <dbReference type="SAM" id="Phobius"/>
    </source>
</evidence>
<dbReference type="PANTHER" id="PTHR32063">
    <property type="match status" value="1"/>
</dbReference>
<gene>
    <name evidence="2" type="ORF">S12H4_54083</name>
</gene>
<feature type="transmembrane region" description="Helical" evidence="1">
    <location>
        <begin position="205"/>
        <end position="227"/>
    </location>
</feature>
<dbReference type="PANTHER" id="PTHR32063:SF24">
    <property type="entry name" value="CATION EFFLUX SYSTEM (ACRB_ACRD_ACRF FAMILY)"/>
    <property type="match status" value="1"/>
</dbReference>
<feature type="non-terminal residue" evidence="2">
    <location>
        <position position="1"/>
    </location>
</feature>
<dbReference type="GO" id="GO:0042910">
    <property type="term" value="F:xenobiotic transmembrane transporter activity"/>
    <property type="evidence" value="ECO:0007669"/>
    <property type="project" value="TreeGrafter"/>
</dbReference>
<feature type="transmembrane region" description="Helical" evidence="1">
    <location>
        <begin position="129"/>
        <end position="150"/>
    </location>
</feature>
<dbReference type="PRINTS" id="PR00702">
    <property type="entry name" value="ACRIFLAVINRP"/>
</dbReference>
<feature type="non-terminal residue" evidence="2">
    <location>
        <position position="230"/>
    </location>
</feature>
<dbReference type="Pfam" id="PF00873">
    <property type="entry name" value="ACR_tran"/>
    <property type="match status" value="1"/>
</dbReference>
<dbReference type="Gene3D" id="3.30.2090.10">
    <property type="entry name" value="Multidrug efflux transporter AcrB TolC docking domain, DN and DC subdomains"/>
    <property type="match status" value="1"/>
</dbReference>
<dbReference type="InterPro" id="IPR001036">
    <property type="entry name" value="Acrflvin-R"/>
</dbReference>
<dbReference type="GO" id="GO:0005886">
    <property type="term" value="C:plasma membrane"/>
    <property type="evidence" value="ECO:0007669"/>
    <property type="project" value="TreeGrafter"/>
</dbReference>
<evidence type="ECO:0000313" key="2">
    <source>
        <dbReference type="EMBL" id="GAJ07287.1"/>
    </source>
</evidence>
<dbReference type="AlphaFoldDB" id="X1UUI7"/>
<dbReference type="EMBL" id="BARW01034519">
    <property type="protein sequence ID" value="GAJ07287.1"/>
    <property type="molecule type" value="Genomic_DNA"/>
</dbReference>
<keyword evidence="1" id="KW-1133">Transmembrane helix</keyword>
<feature type="transmembrane region" description="Helical" evidence="1">
    <location>
        <begin position="104"/>
        <end position="123"/>
    </location>
</feature>